<keyword evidence="2" id="KW-0406">Ion transport</keyword>
<feature type="domain" description="RCK C-terminal" evidence="4">
    <location>
        <begin position="359"/>
        <end position="431"/>
    </location>
</feature>
<dbReference type="Gene3D" id="3.40.50.720">
    <property type="entry name" value="NAD(P)-binding Rossmann-like Domain"/>
    <property type="match status" value="2"/>
</dbReference>
<protein>
    <submittedName>
        <fullName evidence="5">NAD(P)-binding domain-containing protein</fullName>
    </submittedName>
</protein>
<dbReference type="InterPro" id="IPR050721">
    <property type="entry name" value="Trk_Ktr_HKT_K-transport"/>
</dbReference>
<dbReference type="InterPro" id="IPR003148">
    <property type="entry name" value="RCK_N"/>
</dbReference>
<evidence type="ECO:0000313" key="6">
    <source>
        <dbReference type="Proteomes" id="UP000772812"/>
    </source>
</evidence>
<dbReference type="PROSITE" id="PS51201">
    <property type="entry name" value="RCK_N"/>
    <property type="match status" value="1"/>
</dbReference>
<dbReference type="Proteomes" id="UP000772812">
    <property type="component" value="Unassembled WGS sequence"/>
</dbReference>
<evidence type="ECO:0000256" key="1">
    <source>
        <dbReference type="ARBA" id="ARBA00022448"/>
    </source>
</evidence>
<dbReference type="PANTHER" id="PTHR43833">
    <property type="entry name" value="POTASSIUM CHANNEL PROTEIN 2-RELATED-RELATED"/>
    <property type="match status" value="1"/>
</dbReference>
<evidence type="ECO:0000256" key="2">
    <source>
        <dbReference type="ARBA" id="ARBA00023065"/>
    </source>
</evidence>
<dbReference type="SUPFAM" id="SSF51735">
    <property type="entry name" value="NAD(P)-binding Rossmann-fold domains"/>
    <property type="match status" value="2"/>
</dbReference>
<reference evidence="5 6" key="1">
    <citation type="journal article" date="2021" name="Syst. Appl. Microbiol.">
        <title>Persephonella atlantica sp. nov.: How to adapt to physico-chemical gradients in high temperature hydrothermal habitats.</title>
        <authorList>
            <person name="Francois D.X."/>
            <person name="Godfroy A."/>
            <person name="Mathien C."/>
            <person name="Aube J."/>
            <person name="Cathalot C."/>
            <person name="Lesongeur F."/>
            <person name="L'Haridon S."/>
            <person name="Philippon X."/>
            <person name="Roussel E.G."/>
        </authorList>
    </citation>
    <scope>NUCLEOTIDE SEQUENCE [LARGE SCALE GENOMIC DNA]</scope>
    <source>
        <strain evidence="5 6">MO1340</strain>
    </source>
</reference>
<dbReference type="Pfam" id="PF02254">
    <property type="entry name" value="TrkA_N"/>
    <property type="match status" value="2"/>
</dbReference>
<dbReference type="Gene3D" id="3.30.70.1450">
    <property type="entry name" value="Regulator of K+ conductance, C-terminal domain"/>
    <property type="match status" value="2"/>
</dbReference>
<proteinExistence type="predicted"/>
<feature type="domain" description="RCK C-terminal" evidence="4">
    <location>
        <begin position="137"/>
        <end position="221"/>
    </location>
</feature>
<dbReference type="InterPro" id="IPR006037">
    <property type="entry name" value="RCK_C"/>
</dbReference>
<dbReference type="Pfam" id="PF02080">
    <property type="entry name" value="TrkA_C"/>
    <property type="match status" value="1"/>
</dbReference>
<sequence length="431" mass="48948">MMKICIVGAGVVGSYLAQKLSQEGYDVAIIDKDRKKIEEIQSQIDVAAYSCDAFDEECIGQLRDYDLFIVATNKDEINLSVALMLKAIYGKDKVIVRVDKDILSKREIETFLGVEIVNTFNEIFKNVETFIHYPFITSINELETGKFVIFSYTVKRPDFLSNTKISDLKEIRDRIPFTVVLIERDGKPYLPSGNKVLLEGDTVYILTERETLNELIKALNIQIKPVKTITFLGMSRIGISILKKIYGRGLSIKVIEEDIQLCESIASQFPDVMVLNGKITDKHLLESEQVGGSDIIISSSYREDNILSCILVKKLGAKKVIAIIENPEYEEIAQSLGIDIPIVSRKMIARKVYKRIKHRGFIDIFELKENIRIYELPVSEEIEDRKVSEISTGKFVILGVVRDNKMKMVSGEFLLKKGDKLIVLEIEETEE</sequence>
<dbReference type="InterPro" id="IPR036721">
    <property type="entry name" value="RCK_C_sf"/>
</dbReference>
<feature type="domain" description="RCK N-terminal" evidence="3">
    <location>
        <begin position="226"/>
        <end position="344"/>
    </location>
</feature>
<dbReference type="PROSITE" id="PS51202">
    <property type="entry name" value="RCK_C"/>
    <property type="match status" value="2"/>
</dbReference>
<dbReference type="InterPro" id="IPR036291">
    <property type="entry name" value="NAD(P)-bd_dom_sf"/>
</dbReference>
<evidence type="ECO:0000313" key="5">
    <source>
        <dbReference type="EMBL" id="MBK3331941.1"/>
    </source>
</evidence>
<keyword evidence="1" id="KW-0813">Transport</keyword>
<dbReference type="EMBL" id="JAACYA010000001">
    <property type="protein sequence ID" value="MBK3331941.1"/>
    <property type="molecule type" value="Genomic_DNA"/>
</dbReference>
<gene>
    <name evidence="5" type="ORF">GWK41_02515</name>
</gene>
<dbReference type="SUPFAM" id="SSF116726">
    <property type="entry name" value="TrkA C-terminal domain-like"/>
    <property type="match status" value="2"/>
</dbReference>
<accession>A0ABS1GGI4</accession>
<evidence type="ECO:0000259" key="4">
    <source>
        <dbReference type="PROSITE" id="PS51202"/>
    </source>
</evidence>
<comment type="caution">
    <text evidence="5">The sequence shown here is derived from an EMBL/GenBank/DDBJ whole genome shotgun (WGS) entry which is preliminary data.</text>
</comment>
<dbReference type="RefSeq" id="WP_200673338.1">
    <property type="nucleotide sequence ID" value="NZ_JAACYA010000001.1"/>
</dbReference>
<evidence type="ECO:0000259" key="3">
    <source>
        <dbReference type="PROSITE" id="PS51201"/>
    </source>
</evidence>
<dbReference type="PANTHER" id="PTHR43833:SF5">
    <property type="entry name" value="TRK SYSTEM POTASSIUM UPTAKE PROTEIN TRKA"/>
    <property type="match status" value="1"/>
</dbReference>
<organism evidence="5 6">
    <name type="scientific">Persephonella atlantica</name>
    <dbReference type="NCBI Taxonomy" id="2699429"/>
    <lineage>
        <taxon>Bacteria</taxon>
        <taxon>Pseudomonadati</taxon>
        <taxon>Aquificota</taxon>
        <taxon>Aquificia</taxon>
        <taxon>Aquificales</taxon>
        <taxon>Hydrogenothermaceae</taxon>
        <taxon>Persephonella</taxon>
    </lineage>
</organism>
<keyword evidence="6" id="KW-1185">Reference proteome</keyword>
<name>A0ABS1GGI4_9AQUI</name>